<feature type="transmembrane region" description="Helical" evidence="6">
    <location>
        <begin position="53"/>
        <end position="75"/>
    </location>
</feature>
<accession>A0A370I2Q3</accession>
<comment type="subcellular location">
    <subcellularLocation>
        <location evidence="1">Membrane</location>
        <topology evidence="1">Multi-pass membrane protein</topology>
    </subcellularLocation>
</comment>
<evidence type="ECO:0000259" key="7">
    <source>
        <dbReference type="Pfam" id="PF06271"/>
    </source>
</evidence>
<name>A0A370I2Q3_9NOCA</name>
<dbReference type="InterPro" id="IPR010432">
    <property type="entry name" value="RDD"/>
</dbReference>
<dbReference type="STRING" id="1210086.GCA_001613105_05865"/>
<dbReference type="AlphaFoldDB" id="A0A370I2Q3"/>
<dbReference type="EMBL" id="QQBC01000010">
    <property type="protein sequence ID" value="RDI63574.1"/>
    <property type="molecule type" value="Genomic_DNA"/>
</dbReference>
<comment type="caution">
    <text evidence="8">The sequence shown here is derived from an EMBL/GenBank/DDBJ whole genome shotgun (WGS) entry which is preliminary data.</text>
</comment>
<feature type="region of interest" description="Disordered" evidence="5">
    <location>
        <begin position="1"/>
        <end position="41"/>
    </location>
</feature>
<dbReference type="GO" id="GO:0016020">
    <property type="term" value="C:membrane"/>
    <property type="evidence" value="ECO:0007669"/>
    <property type="project" value="UniProtKB-SubCell"/>
</dbReference>
<evidence type="ECO:0000313" key="9">
    <source>
        <dbReference type="Proteomes" id="UP000254869"/>
    </source>
</evidence>
<evidence type="ECO:0000256" key="6">
    <source>
        <dbReference type="SAM" id="Phobius"/>
    </source>
</evidence>
<keyword evidence="2 6" id="KW-0812">Transmembrane</keyword>
<evidence type="ECO:0000256" key="5">
    <source>
        <dbReference type="SAM" id="MobiDB-lite"/>
    </source>
</evidence>
<evidence type="ECO:0000313" key="8">
    <source>
        <dbReference type="EMBL" id="RDI63574.1"/>
    </source>
</evidence>
<gene>
    <name evidence="8" type="ORF">DFR76_110271</name>
</gene>
<feature type="transmembrane region" description="Helical" evidence="6">
    <location>
        <begin position="140"/>
        <end position="159"/>
    </location>
</feature>
<evidence type="ECO:0000256" key="3">
    <source>
        <dbReference type="ARBA" id="ARBA00022989"/>
    </source>
</evidence>
<evidence type="ECO:0000256" key="1">
    <source>
        <dbReference type="ARBA" id="ARBA00004141"/>
    </source>
</evidence>
<reference evidence="8 9" key="1">
    <citation type="submission" date="2018-07" db="EMBL/GenBank/DDBJ databases">
        <title>Genomic Encyclopedia of Type Strains, Phase IV (KMG-IV): sequencing the most valuable type-strain genomes for metagenomic binning, comparative biology and taxonomic classification.</title>
        <authorList>
            <person name="Goeker M."/>
        </authorList>
    </citation>
    <scope>NUCLEOTIDE SEQUENCE [LARGE SCALE GENOMIC DNA]</scope>
    <source>
        <strain evidence="8 9">DSM 44290</strain>
    </source>
</reference>
<keyword evidence="3 6" id="KW-1133">Transmembrane helix</keyword>
<organism evidence="8 9">
    <name type="scientific">Nocardia pseudobrasiliensis</name>
    <dbReference type="NCBI Taxonomy" id="45979"/>
    <lineage>
        <taxon>Bacteria</taxon>
        <taxon>Bacillati</taxon>
        <taxon>Actinomycetota</taxon>
        <taxon>Actinomycetes</taxon>
        <taxon>Mycobacteriales</taxon>
        <taxon>Nocardiaceae</taxon>
        <taxon>Nocardia</taxon>
    </lineage>
</organism>
<dbReference type="Proteomes" id="UP000254869">
    <property type="component" value="Unassembled WGS sequence"/>
</dbReference>
<feature type="domain" description="RDD" evidence="7">
    <location>
        <begin position="53"/>
        <end position="153"/>
    </location>
</feature>
<evidence type="ECO:0000256" key="4">
    <source>
        <dbReference type="ARBA" id="ARBA00023136"/>
    </source>
</evidence>
<proteinExistence type="predicted"/>
<feature type="compositionally biased region" description="Basic and acidic residues" evidence="5">
    <location>
        <begin position="18"/>
        <end position="31"/>
    </location>
</feature>
<keyword evidence="9" id="KW-1185">Reference proteome</keyword>
<keyword evidence="4 6" id="KW-0472">Membrane</keyword>
<sequence>MTYGRHSKGGSGQPPEPSEVRGIETFGRLDDPPTEYGTWGDPRYPSTRRLRGITAFVVDWVLHAGPMIAVFVVMAQDHVLDEKLPQARFWALVSWPVLSIIDRVVVQGLWHGSVGKLLCGLVVIRPEDGGWPGFGRLVKVWVVGVFFWVFFLLSVFGNYTGGGGGPEFSLPAVRRQDVRVGQ</sequence>
<evidence type="ECO:0000256" key="2">
    <source>
        <dbReference type="ARBA" id="ARBA00022692"/>
    </source>
</evidence>
<dbReference type="Pfam" id="PF06271">
    <property type="entry name" value="RDD"/>
    <property type="match status" value="1"/>
</dbReference>
<protein>
    <submittedName>
        <fullName evidence="8">RDD family protein</fullName>
    </submittedName>
</protein>